<dbReference type="STRING" id="69332.A0A388L0C0"/>
<keyword evidence="5" id="KW-0175">Coiled coil</keyword>
<dbReference type="InterPro" id="IPR004328">
    <property type="entry name" value="BRO1_dom"/>
</dbReference>
<evidence type="ECO:0000256" key="3">
    <source>
        <dbReference type="ARBA" id="ARBA00022490"/>
    </source>
</evidence>
<dbReference type="Gramene" id="GBG75643">
    <property type="protein sequence ID" value="GBG75643"/>
    <property type="gene ID" value="CBR_g20272"/>
</dbReference>
<gene>
    <name evidence="8" type="ORF">CBR_g20272</name>
</gene>
<dbReference type="GO" id="GO:0007033">
    <property type="term" value="P:vacuole organization"/>
    <property type="evidence" value="ECO:0007669"/>
    <property type="project" value="EnsemblPlants"/>
</dbReference>
<evidence type="ECO:0000256" key="6">
    <source>
        <dbReference type="SAM" id="MobiDB-lite"/>
    </source>
</evidence>
<evidence type="ECO:0000256" key="5">
    <source>
        <dbReference type="SAM" id="Coils"/>
    </source>
</evidence>
<evidence type="ECO:0000256" key="1">
    <source>
        <dbReference type="ARBA" id="ARBA00004177"/>
    </source>
</evidence>
<keyword evidence="4" id="KW-0967">Endosome</keyword>
<evidence type="ECO:0000313" key="9">
    <source>
        <dbReference type="Proteomes" id="UP000265515"/>
    </source>
</evidence>
<dbReference type="Proteomes" id="UP000265515">
    <property type="component" value="Unassembled WGS sequence"/>
</dbReference>
<dbReference type="GO" id="GO:0005829">
    <property type="term" value="C:cytosol"/>
    <property type="evidence" value="ECO:0007669"/>
    <property type="project" value="EnsemblPlants"/>
</dbReference>
<accession>A0A388L0C0</accession>
<dbReference type="Gene3D" id="1.25.40.280">
    <property type="entry name" value="alix/aip1 like domains"/>
    <property type="match status" value="1"/>
</dbReference>
<dbReference type="OrthoDB" id="64867at2759"/>
<dbReference type="OMA" id="VSHAEEM"/>
<feature type="compositionally biased region" description="Pro residues" evidence="6">
    <location>
        <begin position="789"/>
        <end position="800"/>
    </location>
</feature>
<dbReference type="GO" id="GO:0036257">
    <property type="term" value="P:multivesicular body organization"/>
    <property type="evidence" value="ECO:0007669"/>
    <property type="project" value="EnsemblPlants"/>
</dbReference>
<feature type="compositionally biased region" description="Low complexity" evidence="6">
    <location>
        <begin position="831"/>
        <end position="842"/>
    </location>
</feature>
<dbReference type="Gene3D" id="1.20.140.50">
    <property type="entry name" value="alix/aip1 like domains"/>
    <property type="match status" value="1"/>
</dbReference>
<evidence type="ECO:0000256" key="2">
    <source>
        <dbReference type="ARBA" id="ARBA00004496"/>
    </source>
</evidence>
<comment type="caution">
    <text evidence="8">The sequence shown here is derived from an EMBL/GenBank/DDBJ whole genome shotgun (WGS) entry which is preliminary data.</text>
</comment>
<protein>
    <recommendedName>
        <fullName evidence="7">BRO1 domain-containing protein</fullName>
    </recommendedName>
</protein>
<dbReference type="PROSITE" id="PS51180">
    <property type="entry name" value="BRO1"/>
    <property type="match status" value="1"/>
</dbReference>
<dbReference type="InterPro" id="IPR025304">
    <property type="entry name" value="ALIX_V_dom"/>
</dbReference>
<dbReference type="PANTHER" id="PTHR23030:SF30">
    <property type="entry name" value="TYROSINE-PROTEIN PHOSPHATASE NON-RECEPTOR TYPE 23"/>
    <property type="match status" value="1"/>
</dbReference>
<dbReference type="EMBL" id="BFEA01000228">
    <property type="protein sequence ID" value="GBG75643.1"/>
    <property type="molecule type" value="Genomic_DNA"/>
</dbReference>
<dbReference type="SMART" id="SM01041">
    <property type="entry name" value="BRO1"/>
    <property type="match status" value="1"/>
</dbReference>
<feature type="compositionally biased region" description="Low complexity" evidence="6">
    <location>
        <begin position="764"/>
        <end position="779"/>
    </location>
</feature>
<dbReference type="CDD" id="cd09246">
    <property type="entry name" value="BRO1_Alix_like_1"/>
    <property type="match status" value="1"/>
</dbReference>
<comment type="subcellular location">
    <subcellularLocation>
        <location evidence="2">Cytoplasm</location>
    </subcellularLocation>
    <subcellularLocation>
        <location evidence="1">Endosome</location>
    </subcellularLocation>
</comment>
<organism evidence="8 9">
    <name type="scientific">Chara braunii</name>
    <name type="common">Braun's stonewort</name>
    <dbReference type="NCBI Taxonomy" id="69332"/>
    <lineage>
        <taxon>Eukaryota</taxon>
        <taxon>Viridiplantae</taxon>
        <taxon>Streptophyta</taxon>
        <taxon>Charophyceae</taxon>
        <taxon>Charales</taxon>
        <taxon>Characeae</taxon>
        <taxon>Chara</taxon>
    </lineage>
</organism>
<dbReference type="GO" id="GO:0005771">
    <property type="term" value="C:multivesicular body"/>
    <property type="evidence" value="ECO:0007669"/>
    <property type="project" value="EnsemblPlants"/>
</dbReference>
<feature type="region of interest" description="Disordered" evidence="6">
    <location>
        <begin position="707"/>
        <end position="864"/>
    </location>
</feature>
<dbReference type="AlphaFoldDB" id="A0A388L0C0"/>
<dbReference type="PANTHER" id="PTHR23030">
    <property type="entry name" value="PCD6 INTERACTING PROTEIN-RELATED"/>
    <property type="match status" value="1"/>
</dbReference>
<feature type="compositionally biased region" description="Polar residues" evidence="6">
    <location>
        <begin position="741"/>
        <end position="753"/>
    </location>
</feature>
<dbReference type="GO" id="GO:0043328">
    <property type="term" value="P:protein transport to vacuole involved in ubiquitin-dependent protein catabolic process via the multivesicular body sorting pathway"/>
    <property type="evidence" value="ECO:0007669"/>
    <property type="project" value="EnsemblPlants"/>
</dbReference>
<reference evidence="8 9" key="1">
    <citation type="journal article" date="2018" name="Cell">
        <title>The Chara Genome: Secondary Complexity and Implications for Plant Terrestrialization.</title>
        <authorList>
            <person name="Nishiyama T."/>
            <person name="Sakayama H."/>
            <person name="Vries J.D."/>
            <person name="Buschmann H."/>
            <person name="Saint-Marcoux D."/>
            <person name="Ullrich K.K."/>
            <person name="Haas F.B."/>
            <person name="Vanderstraeten L."/>
            <person name="Becker D."/>
            <person name="Lang D."/>
            <person name="Vosolsobe S."/>
            <person name="Rombauts S."/>
            <person name="Wilhelmsson P.K.I."/>
            <person name="Janitza P."/>
            <person name="Kern R."/>
            <person name="Heyl A."/>
            <person name="Rumpler F."/>
            <person name="Villalobos L.I.A.C."/>
            <person name="Clay J.M."/>
            <person name="Skokan R."/>
            <person name="Toyoda A."/>
            <person name="Suzuki Y."/>
            <person name="Kagoshima H."/>
            <person name="Schijlen E."/>
            <person name="Tajeshwar N."/>
            <person name="Catarino B."/>
            <person name="Hetherington A.J."/>
            <person name="Saltykova A."/>
            <person name="Bonnot C."/>
            <person name="Breuninger H."/>
            <person name="Symeonidi A."/>
            <person name="Radhakrishnan G.V."/>
            <person name="Van Nieuwerburgh F."/>
            <person name="Deforce D."/>
            <person name="Chang C."/>
            <person name="Karol K.G."/>
            <person name="Hedrich R."/>
            <person name="Ulvskov P."/>
            <person name="Glockner G."/>
            <person name="Delwiche C.F."/>
            <person name="Petrasek J."/>
            <person name="Van de Peer Y."/>
            <person name="Friml J."/>
            <person name="Beilby M."/>
            <person name="Dolan L."/>
            <person name="Kohara Y."/>
            <person name="Sugano S."/>
            <person name="Fujiyama A."/>
            <person name="Delaux P.-M."/>
            <person name="Quint M."/>
            <person name="TheiBen G."/>
            <person name="Hagemann M."/>
            <person name="Harholt J."/>
            <person name="Dunand C."/>
            <person name="Zachgo S."/>
            <person name="Langdale J."/>
            <person name="Maumus F."/>
            <person name="Straeten D.V.D."/>
            <person name="Gould S.B."/>
            <person name="Rensing S.A."/>
        </authorList>
    </citation>
    <scope>NUCLEOTIDE SEQUENCE [LARGE SCALE GENOMIC DNA]</scope>
    <source>
        <strain evidence="8 9">S276</strain>
    </source>
</reference>
<evidence type="ECO:0000313" key="8">
    <source>
        <dbReference type="EMBL" id="GBG75643.1"/>
    </source>
</evidence>
<dbReference type="InterPro" id="IPR038499">
    <property type="entry name" value="BRO1_sf"/>
</dbReference>
<dbReference type="GO" id="GO:0099638">
    <property type="term" value="P:endosome to plasma membrane protein transport"/>
    <property type="evidence" value="ECO:0007669"/>
    <property type="project" value="EnsemblPlants"/>
</dbReference>
<feature type="compositionally biased region" description="Low complexity" evidence="6">
    <location>
        <begin position="851"/>
        <end position="864"/>
    </location>
</feature>
<proteinExistence type="predicted"/>
<dbReference type="Pfam" id="PF13949">
    <property type="entry name" value="ALIX_LYPXL_bnd"/>
    <property type="match status" value="1"/>
</dbReference>
<name>A0A388L0C0_CHABU</name>
<evidence type="ECO:0000259" key="7">
    <source>
        <dbReference type="PROSITE" id="PS51180"/>
    </source>
</evidence>
<feature type="domain" description="BRO1" evidence="7">
    <location>
        <begin position="10"/>
        <end position="388"/>
    </location>
</feature>
<feature type="coiled-coil region" evidence="5">
    <location>
        <begin position="565"/>
        <end position="592"/>
    </location>
</feature>
<feature type="coiled-coil region" evidence="5">
    <location>
        <begin position="446"/>
        <end position="477"/>
    </location>
</feature>
<evidence type="ECO:0000256" key="4">
    <source>
        <dbReference type="ARBA" id="ARBA00022753"/>
    </source>
</evidence>
<dbReference type="Gene3D" id="1.20.120.560">
    <property type="entry name" value="alix/aip1 in complex with the ypdl late domain"/>
    <property type="match status" value="1"/>
</dbReference>
<sequence>MAGTNAPVNVMLAIHAKKTLPVDLYKPLKQYVVQHFSEREAQDADDDLHAVHQMRSEVEKQADTLEARRDLLQRYFKALTLMETRFPISPEKEHVHTVSFVWYDAFKQRWKTSLQNIHFEKAAVIFNIGAVQSQLGLAADRSTPAGLKAACHCFQTAAGAFAYLRDNVSMKATSGSAAASVDVSVECAGMLERLMLAQAQECFFEKVVADNRPAMLCAKVAKQVGSFYEEAHVALLRPVLAAHFDRPWVAHVQIKMAQFQAQALFRASIDLHENECIGEEIARLKSAQQIVADSKRQSKGVNPALLDALSRLEAAIARNLERAIKENDRVYLMRIPPPDTLPDIPSSCLVKPWSMAEVIDATGLKLFISLVPDSSAKALSKYTEMVDEVIRTQTEKLQQESDATRASLREMEMQEIIAALDGLSPLPDGLRDDVEAVQNEGGPRALDAEMAKLREMRRQCEEMLAQAEETLERESRDDAHMRGQYGSKWTRATSSHLTKGMRDKANAFAANLKQAGESDARVERAIRDNEKLLSILNHKPIEACFPVLSRPLVPMAGDELLPHLLKQNLNELEKLGGERADLEDMLKNMKQKDNILPRLMATTSSYEELFKKELTKYDAPCEKIALNIANQERCLKHIQKVTNQIVQAVIKYREIKTNLNEGTKFYITLQDALSSLKQQCSDYALTREIQGKDIIEDLQRQLSNVRVETAPGPPPPSTQGQAPNYPGLLGALGGMLGIQRHGNQMSGSQQEAPQPSAPAVGAMGSSPQHQGQGLPPQQQRPMSQGYTNQPPPYYPPPAPYQQPQHGGYYGGPPPYPGAPGGGYAPHPPYAPWGGAPPGYYQQAPPPPPPGNNLQYPYYGQGSQQ</sequence>
<keyword evidence="3" id="KW-0963">Cytoplasm</keyword>
<dbReference type="GO" id="GO:0043130">
    <property type="term" value="F:ubiquitin binding"/>
    <property type="evidence" value="ECO:0007669"/>
    <property type="project" value="EnsemblPlants"/>
</dbReference>
<dbReference type="Pfam" id="PF03097">
    <property type="entry name" value="BRO1"/>
    <property type="match status" value="1"/>
</dbReference>
<keyword evidence="9" id="KW-1185">Reference proteome</keyword>